<evidence type="ECO:0000313" key="3">
    <source>
        <dbReference type="WBParaSite" id="ACOC_0000902301-mRNA-1"/>
    </source>
</evidence>
<name>A0A0R3PTD6_ANGCS</name>
<dbReference type="AlphaFoldDB" id="A0A0R3PTD6"/>
<sequence>MDVTGAFGDMRSVEREWGIRNQSVLHEHRFRKVLSKANPSTGFIKVGKHTFCLANVWCYEDDVISKARMV</sequence>
<dbReference type="WBParaSite" id="ACOC_0000902301-mRNA-1">
    <property type="protein sequence ID" value="ACOC_0000902301-mRNA-1"/>
    <property type="gene ID" value="ACOC_0000902301"/>
</dbReference>
<dbReference type="Proteomes" id="UP000267027">
    <property type="component" value="Unassembled WGS sequence"/>
</dbReference>
<protein>
    <submittedName>
        <fullName evidence="3">DDE Tnp4 domain-containing protein</fullName>
    </submittedName>
</protein>
<reference evidence="3" key="1">
    <citation type="submission" date="2017-02" db="UniProtKB">
        <authorList>
            <consortium name="WormBaseParasite"/>
        </authorList>
    </citation>
    <scope>IDENTIFICATION</scope>
</reference>
<accession>A0A0R3PTD6</accession>
<gene>
    <name evidence="1" type="ORF">ACOC_LOCUS9024</name>
</gene>
<reference evidence="1 2" key="2">
    <citation type="submission" date="2018-11" db="EMBL/GenBank/DDBJ databases">
        <authorList>
            <consortium name="Pathogen Informatics"/>
        </authorList>
    </citation>
    <scope>NUCLEOTIDE SEQUENCE [LARGE SCALE GENOMIC DNA]</scope>
    <source>
        <strain evidence="1 2">Costa Rica</strain>
    </source>
</reference>
<organism evidence="3">
    <name type="scientific">Angiostrongylus costaricensis</name>
    <name type="common">Nematode worm</name>
    <dbReference type="NCBI Taxonomy" id="334426"/>
    <lineage>
        <taxon>Eukaryota</taxon>
        <taxon>Metazoa</taxon>
        <taxon>Ecdysozoa</taxon>
        <taxon>Nematoda</taxon>
        <taxon>Chromadorea</taxon>
        <taxon>Rhabditida</taxon>
        <taxon>Rhabditina</taxon>
        <taxon>Rhabditomorpha</taxon>
        <taxon>Strongyloidea</taxon>
        <taxon>Metastrongylidae</taxon>
        <taxon>Angiostrongylus</taxon>
    </lineage>
</organism>
<evidence type="ECO:0000313" key="1">
    <source>
        <dbReference type="EMBL" id="VDM60609.1"/>
    </source>
</evidence>
<evidence type="ECO:0000313" key="2">
    <source>
        <dbReference type="Proteomes" id="UP000267027"/>
    </source>
</evidence>
<dbReference type="EMBL" id="UYYA01004237">
    <property type="protein sequence ID" value="VDM60609.1"/>
    <property type="molecule type" value="Genomic_DNA"/>
</dbReference>
<proteinExistence type="predicted"/>
<keyword evidence="2" id="KW-1185">Reference proteome</keyword>